<protein>
    <submittedName>
        <fullName evidence="1">Uncharacterized protein</fullName>
    </submittedName>
</protein>
<feature type="non-terminal residue" evidence="1">
    <location>
        <position position="263"/>
    </location>
</feature>
<organism evidence="1 2">
    <name type="scientific">Symbiodinium microadriaticum</name>
    <name type="common">Dinoflagellate</name>
    <name type="synonym">Zooxanthella microadriatica</name>
    <dbReference type="NCBI Taxonomy" id="2951"/>
    <lineage>
        <taxon>Eukaryota</taxon>
        <taxon>Sar</taxon>
        <taxon>Alveolata</taxon>
        <taxon>Dinophyceae</taxon>
        <taxon>Suessiales</taxon>
        <taxon>Symbiodiniaceae</taxon>
        <taxon>Symbiodinium</taxon>
    </lineage>
</organism>
<accession>A0A1Q9C0J2</accession>
<keyword evidence="2" id="KW-1185">Reference proteome</keyword>
<comment type="caution">
    <text evidence="1">The sequence shown here is derived from an EMBL/GenBank/DDBJ whole genome shotgun (WGS) entry which is preliminary data.</text>
</comment>
<dbReference type="Proteomes" id="UP000186817">
    <property type="component" value="Unassembled WGS sequence"/>
</dbReference>
<dbReference type="EMBL" id="LSRX01002028">
    <property type="protein sequence ID" value="OLP76420.1"/>
    <property type="molecule type" value="Genomic_DNA"/>
</dbReference>
<reference evidence="1 2" key="1">
    <citation type="submission" date="2016-02" db="EMBL/GenBank/DDBJ databases">
        <title>Genome analysis of coral dinoflagellate symbionts highlights evolutionary adaptations to a symbiotic lifestyle.</title>
        <authorList>
            <person name="Aranda M."/>
            <person name="Li Y."/>
            <person name="Liew Y.J."/>
            <person name="Baumgarten S."/>
            <person name="Simakov O."/>
            <person name="Wilson M."/>
            <person name="Piel J."/>
            <person name="Ashoor H."/>
            <person name="Bougouffa S."/>
            <person name="Bajic V.B."/>
            <person name="Ryu T."/>
            <person name="Ravasi T."/>
            <person name="Bayer T."/>
            <person name="Micklem G."/>
            <person name="Kim H."/>
            <person name="Bhak J."/>
            <person name="Lajeunesse T.C."/>
            <person name="Voolstra C.R."/>
        </authorList>
    </citation>
    <scope>NUCLEOTIDE SEQUENCE [LARGE SCALE GENOMIC DNA]</scope>
    <source>
        <strain evidence="1 2">CCMP2467</strain>
    </source>
</reference>
<proteinExistence type="predicted"/>
<dbReference type="AlphaFoldDB" id="A0A1Q9C0J2"/>
<gene>
    <name evidence="1" type="ORF">AK812_SmicGene43648</name>
</gene>
<dbReference type="OrthoDB" id="10312761at2759"/>
<evidence type="ECO:0000313" key="2">
    <source>
        <dbReference type="Proteomes" id="UP000186817"/>
    </source>
</evidence>
<evidence type="ECO:0000313" key="1">
    <source>
        <dbReference type="EMBL" id="OLP76420.1"/>
    </source>
</evidence>
<sequence>MSAQAWLCPRPLQKVVCEVSHQSFLSWSELLLSVVGMSHFALLLGVALFESTLAKHVGQQRIVVDANGADADTGSSLLRREAELMRLDEGADQRQAVRADCTGLLMAFSCDEHKTAAVCESHKVNSGSDAFRCSWKPSVPAGDNPAVPANCFVDLAAGSCGITNSTGCCQAAPLDFAVSLEEFGQLLQGSPVGQVSPVVDVSKALARLRLCARRGEFTDALQALPCAFSAEERHQVASLFAPPGDLQWVCYPLFLQFLADSDE</sequence>
<name>A0A1Q9C0J2_SYMMI</name>